<keyword evidence="3" id="KW-1185">Reference proteome</keyword>
<proteinExistence type="predicted"/>
<evidence type="ECO:0000313" key="3">
    <source>
        <dbReference type="Proteomes" id="UP000007305"/>
    </source>
</evidence>
<dbReference type="AlphaFoldDB" id="A0A804MEL6"/>
<evidence type="ECO:0000256" key="1">
    <source>
        <dbReference type="SAM" id="MobiDB-lite"/>
    </source>
</evidence>
<feature type="region of interest" description="Disordered" evidence="1">
    <location>
        <begin position="168"/>
        <end position="198"/>
    </location>
</feature>
<dbReference type="PANTHER" id="PTHR33170:SF50">
    <property type="entry name" value="DUF4283 DOMAIN-CONTAINING PROTEIN"/>
    <property type="match status" value="1"/>
</dbReference>
<reference evidence="2" key="2">
    <citation type="submission" date="2019-07" db="EMBL/GenBank/DDBJ databases">
        <authorList>
            <person name="Seetharam A."/>
            <person name="Woodhouse M."/>
            <person name="Cannon E."/>
        </authorList>
    </citation>
    <scope>NUCLEOTIDE SEQUENCE [LARGE SCALE GENOMIC DNA]</scope>
    <source>
        <strain evidence="2">cv. B73</strain>
    </source>
</reference>
<accession>A0A804MEL6</accession>
<protein>
    <recommendedName>
        <fullName evidence="4">DUF4283 domain-containing protein</fullName>
    </recommendedName>
</protein>
<dbReference type="InParanoid" id="A0A804MEL6"/>
<dbReference type="EnsemblPlants" id="Zm00001eb079620_T001">
    <property type="protein sequence ID" value="Zm00001eb079620_P001"/>
    <property type="gene ID" value="Zm00001eb079620"/>
</dbReference>
<sequence length="427" mass="46642">MMVPLLLAGVWWITGVSRYVDVPPVLTVGLSAVGVARRYVVAVLGRDVVDVFLHPTSLGLVDRAVMNNSRGVQSETARKWVAMKAWVNVYGVPFEISSFLPLWAIGTISGATEKVDMRYTKKMGLVRILVAVTNVNHIPESAEIVVGEWLYEIFFKVDKVLIEGKWMDNDNMGNRDKDDKEQGEDEDYSKKHENDSLQLEELAEDTVMEDNSLHGDSKKPQDGACDMGLVSQLENQIVNGSVTGTGIDPEGLSLGMPTDLMALTSSLDDQYVVTHTPGALDQSLGCGSSDGKSNSWLMQYPRCSSLASVSQGEVEWTLSVPATSRLFLNETTYLSGVAAGMDVEDVCAQPKVSDHSVTLSFESNIQERGSYLGHVNSFAGVPRSILQDALVANSLTKRVKTKKLNHGDLIISAKRINTDEDILTKAQ</sequence>
<name>A0A804MEL6_MAIZE</name>
<reference evidence="2" key="3">
    <citation type="submission" date="2021-05" db="UniProtKB">
        <authorList>
            <consortium name="EnsemblPlants"/>
        </authorList>
    </citation>
    <scope>IDENTIFICATION</scope>
    <source>
        <strain evidence="2">cv. B73</strain>
    </source>
</reference>
<organism evidence="2 3">
    <name type="scientific">Zea mays</name>
    <name type="common">Maize</name>
    <dbReference type="NCBI Taxonomy" id="4577"/>
    <lineage>
        <taxon>Eukaryota</taxon>
        <taxon>Viridiplantae</taxon>
        <taxon>Streptophyta</taxon>
        <taxon>Embryophyta</taxon>
        <taxon>Tracheophyta</taxon>
        <taxon>Spermatophyta</taxon>
        <taxon>Magnoliopsida</taxon>
        <taxon>Liliopsida</taxon>
        <taxon>Poales</taxon>
        <taxon>Poaceae</taxon>
        <taxon>PACMAD clade</taxon>
        <taxon>Panicoideae</taxon>
        <taxon>Andropogonodae</taxon>
        <taxon>Andropogoneae</taxon>
        <taxon>Tripsacinae</taxon>
        <taxon>Zea</taxon>
    </lineage>
</organism>
<feature type="compositionally biased region" description="Basic and acidic residues" evidence="1">
    <location>
        <begin position="168"/>
        <end position="180"/>
    </location>
</feature>
<dbReference type="Gramene" id="Zm00001eb079620_T001">
    <property type="protein sequence ID" value="Zm00001eb079620_P001"/>
    <property type="gene ID" value="Zm00001eb079620"/>
</dbReference>
<dbReference type="Proteomes" id="UP000007305">
    <property type="component" value="Chromosome 2"/>
</dbReference>
<dbReference type="PANTHER" id="PTHR33170">
    <property type="entry name" value="DUF4283 DOMAIN-CONTAINING PROTEIN-RELATED"/>
    <property type="match status" value="1"/>
</dbReference>
<reference evidence="3" key="1">
    <citation type="submission" date="2015-12" db="EMBL/GenBank/DDBJ databases">
        <title>Update maize B73 reference genome by single molecule sequencing technologies.</title>
        <authorList>
            <consortium name="Maize Genome Sequencing Project"/>
            <person name="Ware D."/>
        </authorList>
    </citation>
    <scope>NUCLEOTIDE SEQUENCE [LARGE SCALE GENOMIC DNA]</scope>
    <source>
        <strain evidence="3">cv. B73</strain>
    </source>
</reference>
<evidence type="ECO:0000313" key="2">
    <source>
        <dbReference type="EnsemblPlants" id="Zm00001eb079620_P001"/>
    </source>
</evidence>
<evidence type="ECO:0008006" key="4">
    <source>
        <dbReference type="Google" id="ProtNLM"/>
    </source>
</evidence>